<dbReference type="AlphaFoldDB" id="A0A6I8M1N2"/>
<feature type="compositionally biased region" description="Gly residues" evidence="1">
    <location>
        <begin position="69"/>
        <end position="83"/>
    </location>
</feature>
<evidence type="ECO:0000313" key="3">
    <source>
        <dbReference type="Proteomes" id="UP000399805"/>
    </source>
</evidence>
<reference evidence="2 3" key="1">
    <citation type="submission" date="2019-09" db="EMBL/GenBank/DDBJ databases">
        <authorList>
            <person name="Leyn A S."/>
        </authorList>
    </citation>
    <scope>NUCLEOTIDE SEQUENCE [LARGE SCALE GENOMIC DNA]</scope>
    <source>
        <strain evidence="2">AA231_1</strain>
    </source>
</reference>
<keyword evidence="3" id="KW-1185">Reference proteome</keyword>
<accession>A0A6I8M1N2</accession>
<dbReference type="Proteomes" id="UP000399805">
    <property type="component" value="Unassembled WGS sequence"/>
</dbReference>
<sequence>MEPVGVVACGHQQRAGGVGSDAEQFEKSWTGPRHELPEQVVQDGDVVVDVLVASGKDFHGVFRGRGRIEGGAGAQRGGGGDQVTGGEPTQVLA</sequence>
<feature type="region of interest" description="Disordered" evidence="1">
    <location>
        <begin position="65"/>
        <end position="93"/>
    </location>
</feature>
<evidence type="ECO:0000313" key="2">
    <source>
        <dbReference type="EMBL" id="VVJ21904.1"/>
    </source>
</evidence>
<evidence type="ECO:0000256" key="1">
    <source>
        <dbReference type="SAM" id="MobiDB-lite"/>
    </source>
</evidence>
<organism evidence="2 3">
    <name type="scientific">Amycolatopsis camponoti</name>
    <dbReference type="NCBI Taxonomy" id="2606593"/>
    <lineage>
        <taxon>Bacteria</taxon>
        <taxon>Bacillati</taxon>
        <taxon>Actinomycetota</taxon>
        <taxon>Actinomycetes</taxon>
        <taxon>Pseudonocardiales</taxon>
        <taxon>Pseudonocardiaceae</taxon>
        <taxon>Amycolatopsis</taxon>
    </lineage>
</organism>
<name>A0A6I8M1N2_9PSEU</name>
<proteinExistence type="predicted"/>
<dbReference type="EMBL" id="CABVGP010000002">
    <property type="protein sequence ID" value="VVJ21904.1"/>
    <property type="molecule type" value="Genomic_DNA"/>
</dbReference>
<protein>
    <submittedName>
        <fullName evidence="2">Uncharacterized protein</fullName>
    </submittedName>
</protein>
<gene>
    <name evidence="2" type="ORF">AA23TX_06918</name>
</gene>